<keyword evidence="2" id="KW-1185">Reference proteome</keyword>
<dbReference type="AlphaFoldDB" id="A0A9P6KT88"/>
<reference evidence="1" key="1">
    <citation type="journal article" date="2020" name="Mol. Plant Microbe Interact.">
        <title>Genome Sequence of the Biocontrol Agent Coniothyrium minitans strain Conio (IMI 134523).</title>
        <authorList>
            <person name="Patel D."/>
            <person name="Shittu T.A."/>
            <person name="Baroncelli R."/>
            <person name="Muthumeenakshi S."/>
            <person name="Osborne T.H."/>
            <person name="Janganan T.K."/>
            <person name="Sreenivasaprasad S."/>
        </authorList>
    </citation>
    <scope>NUCLEOTIDE SEQUENCE</scope>
    <source>
        <strain evidence="1">Conio</strain>
    </source>
</reference>
<sequence length="96" mass="10452">MASKASAVKTTKKRFSSGTLDGEVAKGIKSMIAENKNPVMQKTIEAKEASIQLLKQEAAAICEKEAGLEKPIEVENADINLLKQEAVTLCEKFKEE</sequence>
<name>A0A9P6KT88_9PLEO</name>
<comment type="caution">
    <text evidence="1">The sequence shown here is derived from an EMBL/GenBank/DDBJ whole genome shotgun (WGS) entry which is preliminary data.</text>
</comment>
<evidence type="ECO:0000313" key="2">
    <source>
        <dbReference type="Proteomes" id="UP000756921"/>
    </source>
</evidence>
<dbReference type="EMBL" id="WJXW01000003">
    <property type="protein sequence ID" value="KAF9738010.1"/>
    <property type="molecule type" value="Genomic_DNA"/>
</dbReference>
<organism evidence="1 2">
    <name type="scientific">Paraphaeosphaeria minitans</name>
    <dbReference type="NCBI Taxonomy" id="565426"/>
    <lineage>
        <taxon>Eukaryota</taxon>
        <taxon>Fungi</taxon>
        <taxon>Dikarya</taxon>
        <taxon>Ascomycota</taxon>
        <taxon>Pezizomycotina</taxon>
        <taxon>Dothideomycetes</taxon>
        <taxon>Pleosporomycetidae</taxon>
        <taxon>Pleosporales</taxon>
        <taxon>Massarineae</taxon>
        <taxon>Didymosphaeriaceae</taxon>
        <taxon>Paraphaeosphaeria</taxon>
    </lineage>
</organism>
<accession>A0A9P6KT88</accession>
<gene>
    <name evidence="1" type="ORF">PMIN01_03293</name>
</gene>
<dbReference type="Proteomes" id="UP000756921">
    <property type="component" value="Unassembled WGS sequence"/>
</dbReference>
<proteinExistence type="predicted"/>
<evidence type="ECO:0000313" key="1">
    <source>
        <dbReference type="EMBL" id="KAF9738010.1"/>
    </source>
</evidence>
<protein>
    <submittedName>
        <fullName evidence="1">Uncharacterized protein</fullName>
    </submittedName>
</protein>